<dbReference type="RefSeq" id="WP_130345139.1">
    <property type="nucleotide sequence ID" value="NZ_SGWQ01000005.1"/>
</dbReference>
<proteinExistence type="predicted"/>
<dbReference type="InterPro" id="IPR004155">
    <property type="entry name" value="PBS_lyase_HEAT"/>
</dbReference>
<dbReference type="Proteomes" id="UP000294257">
    <property type="component" value="Unassembled WGS sequence"/>
</dbReference>
<dbReference type="AlphaFoldDB" id="A0A4Q7KMZ8"/>
<reference evidence="1 2" key="1">
    <citation type="submission" date="2019-02" db="EMBL/GenBank/DDBJ databases">
        <title>Genomic Encyclopedia of Type Strains, Phase IV (KMG-IV): sequencing the most valuable type-strain genomes for metagenomic binning, comparative biology and taxonomic classification.</title>
        <authorList>
            <person name="Goeker M."/>
        </authorList>
    </citation>
    <scope>NUCLEOTIDE SEQUENCE [LARGE SCALE GENOMIC DNA]</scope>
    <source>
        <strain evidence="1 2">DSM 101727</strain>
    </source>
</reference>
<protein>
    <recommendedName>
        <fullName evidence="3">HEAT repeat protein</fullName>
    </recommendedName>
</protein>
<evidence type="ECO:0000313" key="2">
    <source>
        <dbReference type="Proteomes" id="UP000294257"/>
    </source>
</evidence>
<evidence type="ECO:0008006" key="3">
    <source>
        <dbReference type="Google" id="ProtNLM"/>
    </source>
</evidence>
<organism evidence="1 2">
    <name type="scientific">Herbihabitans rhizosphaerae</name>
    <dbReference type="NCBI Taxonomy" id="1872711"/>
    <lineage>
        <taxon>Bacteria</taxon>
        <taxon>Bacillati</taxon>
        <taxon>Actinomycetota</taxon>
        <taxon>Actinomycetes</taxon>
        <taxon>Pseudonocardiales</taxon>
        <taxon>Pseudonocardiaceae</taxon>
        <taxon>Herbihabitans</taxon>
    </lineage>
</organism>
<dbReference type="OrthoDB" id="9824281at2"/>
<evidence type="ECO:0000313" key="1">
    <source>
        <dbReference type="EMBL" id="RZS37677.1"/>
    </source>
</evidence>
<keyword evidence="2" id="KW-1185">Reference proteome</keyword>
<dbReference type="SMART" id="SM00567">
    <property type="entry name" value="EZ_HEAT"/>
    <property type="match status" value="4"/>
</dbReference>
<accession>A0A4Q7KMZ8</accession>
<gene>
    <name evidence="1" type="ORF">EV193_105235</name>
</gene>
<sequence>MAARLAALVACPSEVYLLDEPDKTLAKMTDADRATLRATAAGGPEVERVAAAIVLARAGDEHAAAALAEVITDPVCRREAHLHLNHLGRIAFAAHADLLTPWLLDLLDNGDEVDRRSAAGSCGYLRVSAAGPRMLRLAREGIAAIRAGGEHSWDPQWFLHWAAEAWPTREVSDEVRAWMDRDDYRPVEAIPPLAARGFEWALRWCAENVGAHGISSAADALVERGADSVPLLEEALRVPRPAGGALVTLARIDLAKAGAHARADWPLFPEQAAEVLGEAHAGTADDGVVDLVLTILDRERYVEETCAQALVRIGGPRALAGAVRAVELLAERDPYHDDLRRLRSLVRGASPARPIAASMVRAGLVSKEIADEVAIELAAAGEPVAPDEVMVAAFDRAGLLVTVDPESGFVPVPYDRLLSRLAAISGAVAEAVTLDGDRFSFVHNGILHAWTIDPDTDWYDTHIVWEVADLLSFVHIGQSRYVYADPDALDEFMNTTKPPT</sequence>
<comment type="caution">
    <text evidence="1">The sequence shown here is derived from an EMBL/GenBank/DDBJ whole genome shotgun (WGS) entry which is preliminary data.</text>
</comment>
<name>A0A4Q7KMZ8_9PSEU</name>
<dbReference type="EMBL" id="SGWQ01000005">
    <property type="protein sequence ID" value="RZS37677.1"/>
    <property type="molecule type" value="Genomic_DNA"/>
</dbReference>